<dbReference type="InterPro" id="IPR002110">
    <property type="entry name" value="Ankyrin_rpt"/>
</dbReference>
<feature type="compositionally biased region" description="Acidic residues" evidence="4">
    <location>
        <begin position="35"/>
        <end position="60"/>
    </location>
</feature>
<reference evidence="5" key="2">
    <citation type="submission" date="2023-06" db="EMBL/GenBank/DDBJ databases">
        <authorList>
            <person name="Ma L."/>
            <person name="Liu K.-W."/>
            <person name="Li Z."/>
            <person name="Hsiao Y.-Y."/>
            <person name="Qi Y."/>
            <person name="Fu T."/>
            <person name="Tang G."/>
            <person name="Zhang D."/>
            <person name="Sun W.-H."/>
            <person name="Liu D.-K."/>
            <person name="Li Y."/>
            <person name="Chen G.-Z."/>
            <person name="Liu X.-D."/>
            <person name="Liao X.-Y."/>
            <person name="Jiang Y.-T."/>
            <person name="Yu X."/>
            <person name="Hao Y."/>
            <person name="Huang J."/>
            <person name="Zhao X.-W."/>
            <person name="Ke S."/>
            <person name="Chen Y.-Y."/>
            <person name="Wu W.-L."/>
            <person name="Hsu J.-L."/>
            <person name="Lin Y.-F."/>
            <person name="Huang M.-D."/>
            <person name="Li C.-Y."/>
            <person name="Huang L."/>
            <person name="Wang Z.-W."/>
            <person name="Zhao X."/>
            <person name="Zhong W.-Y."/>
            <person name="Peng D.-H."/>
            <person name="Ahmad S."/>
            <person name="Lan S."/>
            <person name="Zhang J.-S."/>
            <person name="Tsai W.-C."/>
            <person name="Van De Peer Y."/>
            <person name="Liu Z.-J."/>
        </authorList>
    </citation>
    <scope>NUCLEOTIDE SEQUENCE</scope>
    <source>
        <strain evidence="5">CP</strain>
        <tissue evidence="5">Leaves</tissue>
    </source>
</reference>
<keyword evidence="6" id="KW-1185">Reference proteome</keyword>
<evidence type="ECO:0000256" key="1">
    <source>
        <dbReference type="ARBA" id="ARBA00005949"/>
    </source>
</evidence>
<comment type="similarity">
    <text evidence="1">Belongs to the ankyrin SOCS box (ASB) family.</text>
</comment>
<feature type="region of interest" description="Disordered" evidence="4">
    <location>
        <begin position="24"/>
        <end position="66"/>
    </location>
</feature>
<dbReference type="AlphaFoldDB" id="A0AAV9CL24"/>
<dbReference type="PANTHER" id="PTHR24136:SF15">
    <property type="entry name" value="ANK_REP_REGION DOMAIN-CONTAINING PROTEIN"/>
    <property type="match status" value="1"/>
</dbReference>
<sequence>MAVPELIDDSDDDGVEEDLAAAQRFAAPGGGDRVEVEEEEEEEEEEEDDDEEEEEDEEGEIAPPHLRSLAKALRFGNLDSLRRGLDTLNINIDDPIEDGDTALHLCCLYGHLSCVQVGHFDI</sequence>
<dbReference type="InterPro" id="IPR051573">
    <property type="entry name" value="Ankyrin-SOCS_box_domain"/>
</dbReference>
<comment type="caution">
    <text evidence="5">The sequence shown here is derived from an EMBL/GenBank/DDBJ whole genome shotgun (WGS) entry which is preliminary data.</text>
</comment>
<name>A0AAV9CL24_ACOCL</name>
<protein>
    <submittedName>
        <fullName evidence="5">Uncharacterized protein</fullName>
    </submittedName>
</protein>
<dbReference type="GO" id="GO:0045732">
    <property type="term" value="P:positive regulation of protein catabolic process"/>
    <property type="evidence" value="ECO:0007669"/>
    <property type="project" value="TreeGrafter"/>
</dbReference>
<evidence type="ECO:0000256" key="4">
    <source>
        <dbReference type="SAM" id="MobiDB-lite"/>
    </source>
</evidence>
<evidence type="ECO:0000313" key="5">
    <source>
        <dbReference type="EMBL" id="KAK1289382.1"/>
    </source>
</evidence>
<evidence type="ECO:0000313" key="6">
    <source>
        <dbReference type="Proteomes" id="UP001180020"/>
    </source>
</evidence>
<dbReference type="PANTHER" id="PTHR24136">
    <property type="entry name" value="SOWAH (DROSOPHILA) HOMOLOG"/>
    <property type="match status" value="1"/>
</dbReference>
<keyword evidence="3" id="KW-0040">ANK repeat</keyword>
<gene>
    <name evidence="5" type="ORF">QJS10_CPB18g01800</name>
</gene>
<reference evidence="5" key="1">
    <citation type="journal article" date="2023" name="Nat. Commun.">
        <title>Diploid and tetraploid genomes of Acorus and the evolution of monocots.</title>
        <authorList>
            <person name="Ma L."/>
            <person name="Liu K.W."/>
            <person name="Li Z."/>
            <person name="Hsiao Y.Y."/>
            <person name="Qi Y."/>
            <person name="Fu T."/>
            <person name="Tang G.D."/>
            <person name="Zhang D."/>
            <person name="Sun W.H."/>
            <person name="Liu D.K."/>
            <person name="Li Y."/>
            <person name="Chen G.Z."/>
            <person name="Liu X.D."/>
            <person name="Liao X.Y."/>
            <person name="Jiang Y.T."/>
            <person name="Yu X."/>
            <person name="Hao Y."/>
            <person name="Huang J."/>
            <person name="Zhao X.W."/>
            <person name="Ke S."/>
            <person name="Chen Y.Y."/>
            <person name="Wu W.L."/>
            <person name="Hsu J.L."/>
            <person name="Lin Y.F."/>
            <person name="Huang M.D."/>
            <person name="Li C.Y."/>
            <person name="Huang L."/>
            <person name="Wang Z.W."/>
            <person name="Zhao X."/>
            <person name="Zhong W.Y."/>
            <person name="Peng D.H."/>
            <person name="Ahmad S."/>
            <person name="Lan S."/>
            <person name="Zhang J.S."/>
            <person name="Tsai W.C."/>
            <person name="Van de Peer Y."/>
            <person name="Liu Z.J."/>
        </authorList>
    </citation>
    <scope>NUCLEOTIDE SEQUENCE</scope>
    <source>
        <strain evidence="5">CP</strain>
    </source>
</reference>
<accession>A0AAV9CL24</accession>
<dbReference type="InterPro" id="IPR036770">
    <property type="entry name" value="Ankyrin_rpt-contain_sf"/>
</dbReference>
<organism evidence="5 6">
    <name type="scientific">Acorus calamus</name>
    <name type="common">Sweet flag</name>
    <dbReference type="NCBI Taxonomy" id="4465"/>
    <lineage>
        <taxon>Eukaryota</taxon>
        <taxon>Viridiplantae</taxon>
        <taxon>Streptophyta</taxon>
        <taxon>Embryophyta</taxon>
        <taxon>Tracheophyta</taxon>
        <taxon>Spermatophyta</taxon>
        <taxon>Magnoliopsida</taxon>
        <taxon>Liliopsida</taxon>
        <taxon>Acoraceae</taxon>
        <taxon>Acorus</taxon>
    </lineage>
</organism>
<proteinExistence type="inferred from homology"/>
<dbReference type="Pfam" id="PF13637">
    <property type="entry name" value="Ank_4"/>
    <property type="match status" value="1"/>
</dbReference>
<dbReference type="SUPFAM" id="SSF48403">
    <property type="entry name" value="Ankyrin repeat"/>
    <property type="match status" value="1"/>
</dbReference>
<keyword evidence="2" id="KW-0677">Repeat</keyword>
<dbReference type="EMBL" id="JAUJYO010000018">
    <property type="protein sequence ID" value="KAK1289382.1"/>
    <property type="molecule type" value="Genomic_DNA"/>
</dbReference>
<evidence type="ECO:0000256" key="2">
    <source>
        <dbReference type="ARBA" id="ARBA00022737"/>
    </source>
</evidence>
<dbReference type="Gene3D" id="1.25.40.20">
    <property type="entry name" value="Ankyrin repeat-containing domain"/>
    <property type="match status" value="1"/>
</dbReference>
<dbReference type="Proteomes" id="UP001180020">
    <property type="component" value="Unassembled WGS sequence"/>
</dbReference>
<dbReference type="GO" id="GO:0016567">
    <property type="term" value="P:protein ubiquitination"/>
    <property type="evidence" value="ECO:0007669"/>
    <property type="project" value="TreeGrafter"/>
</dbReference>
<evidence type="ECO:0000256" key="3">
    <source>
        <dbReference type="ARBA" id="ARBA00023043"/>
    </source>
</evidence>